<organism evidence="5 6">
    <name type="scientific">Phakopsora pachyrhizi</name>
    <name type="common">Asian soybean rust disease fungus</name>
    <dbReference type="NCBI Taxonomy" id="170000"/>
    <lineage>
        <taxon>Eukaryota</taxon>
        <taxon>Fungi</taxon>
        <taxon>Dikarya</taxon>
        <taxon>Basidiomycota</taxon>
        <taxon>Pucciniomycotina</taxon>
        <taxon>Pucciniomycetes</taxon>
        <taxon>Pucciniales</taxon>
        <taxon>Phakopsoraceae</taxon>
        <taxon>Phakopsora</taxon>
    </lineage>
</organism>
<dbReference type="Proteomes" id="UP001153365">
    <property type="component" value="Unassembled WGS sequence"/>
</dbReference>
<dbReference type="PANTHER" id="PTHR45670:SF1">
    <property type="entry name" value="E3 UBIQUITIN-PROTEIN LIGASE HECTD1"/>
    <property type="match status" value="1"/>
</dbReference>
<evidence type="ECO:0000256" key="3">
    <source>
        <dbReference type="ARBA" id="ARBA00022679"/>
    </source>
</evidence>
<dbReference type="EMBL" id="CALTRL010000425">
    <property type="protein sequence ID" value="CAH7668031.1"/>
    <property type="molecule type" value="Genomic_DNA"/>
</dbReference>
<reference evidence="5" key="1">
    <citation type="submission" date="2022-06" db="EMBL/GenBank/DDBJ databases">
        <authorList>
            <consortium name="SYNGENTA / RWTH Aachen University"/>
        </authorList>
    </citation>
    <scope>NUCLEOTIDE SEQUENCE</scope>
</reference>
<dbReference type="GO" id="GO:0000209">
    <property type="term" value="P:protein polyubiquitination"/>
    <property type="evidence" value="ECO:0007669"/>
    <property type="project" value="TreeGrafter"/>
</dbReference>
<dbReference type="EC" id="2.3.2.26" evidence="2"/>
<keyword evidence="3" id="KW-0808">Transferase</keyword>
<dbReference type="SUPFAM" id="SSF48371">
    <property type="entry name" value="ARM repeat"/>
    <property type="match status" value="1"/>
</dbReference>
<protein>
    <recommendedName>
        <fullName evidence="2">HECT-type E3 ubiquitin transferase</fullName>
        <ecNumber evidence="2">2.3.2.26</ecNumber>
    </recommendedName>
</protein>
<dbReference type="InterPro" id="IPR045322">
    <property type="entry name" value="HECTD1/TRIP12-like"/>
</dbReference>
<accession>A0AAV0AJL1</accession>
<dbReference type="InterPro" id="IPR011989">
    <property type="entry name" value="ARM-like"/>
</dbReference>
<gene>
    <name evidence="5" type="ORF">PPACK8108_LOCUS2496</name>
</gene>
<feature type="compositionally biased region" description="Basic and acidic residues" evidence="4">
    <location>
        <begin position="107"/>
        <end position="128"/>
    </location>
</feature>
<dbReference type="AlphaFoldDB" id="A0AAV0AJL1"/>
<feature type="region of interest" description="Disordered" evidence="4">
    <location>
        <begin position="156"/>
        <end position="177"/>
    </location>
</feature>
<comment type="caution">
    <text evidence="5">The sequence shown here is derived from an EMBL/GenBank/DDBJ whole genome shotgun (WGS) entry which is preliminary data.</text>
</comment>
<dbReference type="GO" id="GO:0016607">
    <property type="term" value="C:nuclear speck"/>
    <property type="evidence" value="ECO:0007669"/>
    <property type="project" value="TreeGrafter"/>
</dbReference>
<keyword evidence="6" id="KW-1185">Reference proteome</keyword>
<feature type="region of interest" description="Disordered" evidence="4">
    <location>
        <begin position="1"/>
        <end position="135"/>
    </location>
</feature>
<evidence type="ECO:0000256" key="2">
    <source>
        <dbReference type="ARBA" id="ARBA00012485"/>
    </source>
</evidence>
<name>A0AAV0AJL1_PHAPC</name>
<feature type="compositionally biased region" description="Basic and acidic residues" evidence="4">
    <location>
        <begin position="156"/>
        <end position="165"/>
    </location>
</feature>
<sequence length="426" mass="45735">MPRKNRPAKSIVTAGFLKEKPQSVSHSSPMASTSNPAPVLASGQVLIKTKDKDVEMSIQHSISSGRRSLDAAEDRSGTPAPNHDHNEGSQARHDDSASASELDDQDPAEHDEAHDEYGDVMDHDHPSLNEEDDNDDVDEHKMAALRASEALFGFDRASHLPRGTDRASGSELRGPSQQISGLADLQQLLSSGTLGSLDSMGFSGFRGLGGIMAGFTHRLKNILNSLKARGLGTSTDRLVALQELAEILADEDEDEVALVAALTDGHGDASVVSPNPGGDVEQMLLASRCLANLMEAYLGVHTLLFIMTLEKVSEDLPSSIVCEGGLTALLQYLDFFSTNVQRTAVTAAANCCCSVSSENFEMVRDVFPILRNVLSYSNQRVSEQAVLAITRVTDSYRHHPDKLQQLLTPEVLSSLNALLSPSAAPK</sequence>
<feature type="compositionally biased region" description="Polar residues" evidence="4">
    <location>
        <begin position="22"/>
        <end position="36"/>
    </location>
</feature>
<evidence type="ECO:0000256" key="1">
    <source>
        <dbReference type="ARBA" id="ARBA00000885"/>
    </source>
</evidence>
<dbReference type="GO" id="GO:0043161">
    <property type="term" value="P:proteasome-mediated ubiquitin-dependent protein catabolic process"/>
    <property type="evidence" value="ECO:0007669"/>
    <property type="project" value="TreeGrafter"/>
</dbReference>
<evidence type="ECO:0000256" key="4">
    <source>
        <dbReference type="SAM" id="MobiDB-lite"/>
    </source>
</evidence>
<dbReference type="InterPro" id="IPR016024">
    <property type="entry name" value="ARM-type_fold"/>
</dbReference>
<comment type="catalytic activity">
    <reaction evidence="1">
        <text>S-ubiquitinyl-[E2 ubiquitin-conjugating enzyme]-L-cysteine + [acceptor protein]-L-lysine = [E2 ubiquitin-conjugating enzyme]-L-cysteine + N(6)-ubiquitinyl-[acceptor protein]-L-lysine.</text>
        <dbReference type="EC" id="2.3.2.26"/>
    </reaction>
</comment>
<dbReference type="Gene3D" id="1.25.10.10">
    <property type="entry name" value="Leucine-rich Repeat Variant"/>
    <property type="match status" value="1"/>
</dbReference>
<dbReference type="GO" id="GO:0061630">
    <property type="term" value="F:ubiquitin protein ligase activity"/>
    <property type="evidence" value="ECO:0007669"/>
    <property type="project" value="UniProtKB-EC"/>
</dbReference>
<proteinExistence type="predicted"/>
<feature type="compositionally biased region" description="Basic and acidic residues" evidence="4">
    <location>
        <begin position="67"/>
        <end position="96"/>
    </location>
</feature>
<dbReference type="PANTHER" id="PTHR45670">
    <property type="entry name" value="E3 UBIQUITIN-PROTEIN LIGASE TRIP12"/>
    <property type="match status" value="1"/>
</dbReference>
<evidence type="ECO:0000313" key="5">
    <source>
        <dbReference type="EMBL" id="CAH7668031.1"/>
    </source>
</evidence>
<evidence type="ECO:0000313" key="6">
    <source>
        <dbReference type="Proteomes" id="UP001153365"/>
    </source>
</evidence>